<evidence type="ECO:0000313" key="3">
    <source>
        <dbReference type="Proteomes" id="UP000762676"/>
    </source>
</evidence>
<comment type="caution">
    <text evidence="2">The sequence shown here is derived from an EMBL/GenBank/DDBJ whole genome shotgun (WGS) entry which is preliminary data.</text>
</comment>
<feature type="transmembrane region" description="Helical" evidence="1">
    <location>
        <begin position="40"/>
        <end position="62"/>
    </location>
</feature>
<dbReference type="Proteomes" id="UP000762676">
    <property type="component" value="Unassembled WGS sequence"/>
</dbReference>
<dbReference type="EMBL" id="BMAT01013642">
    <property type="protein sequence ID" value="GFS17013.1"/>
    <property type="molecule type" value="Genomic_DNA"/>
</dbReference>
<feature type="transmembrane region" description="Helical" evidence="1">
    <location>
        <begin position="12"/>
        <end position="28"/>
    </location>
</feature>
<protein>
    <submittedName>
        <fullName evidence="2">Uncharacterized protein</fullName>
    </submittedName>
</protein>
<sequence>MRTGVVFPIGRFGLALSVMSIAKFIQHFETVFKLAFQLPSLSSGAVIAQVLSGAVTLACYLLGGRVHPRMFPVSTAYQQRSFWQFSEFQGYAYWD</sequence>
<organism evidence="2 3">
    <name type="scientific">Elysia marginata</name>
    <dbReference type="NCBI Taxonomy" id="1093978"/>
    <lineage>
        <taxon>Eukaryota</taxon>
        <taxon>Metazoa</taxon>
        <taxon>Spiralia</taxon>
        <taxon>Lophotrochozoa</taxon>
        <taxon>Mollusca</taxon>
        <taxon>Gastropoda</taxon>
        <taxon>Heterobranchia</taxon>
        <taxon>Euthyneura</taxon>
        <taxon>Panpulmonata</taxon>
        <taxon>Sacoglossa</taxon>
        <taxon>Placobranchoidea</taxon>
        <taxon>Plakobranchidae</taxon>
        <taxon>Elysia</taxon>
    </lineage>
</organism>
<reference evidence="2 3" key="1">
    <citation type="journal article" date="2021" name="Elife">
        <title>Chloroplast acquisition without the gene transfer in kleptoplastic sea slugs, Plakobranchus ocellatus.</title>
        <authorList>
            <person name="Maeda T."/>
            <person name="Takahashi S."/>
            <person name="Yoshida T."/>
            <person name="Shimamura S."/>
            <person name="Takaki Y."/>
            <person name="Nagai Y."/>
            <person name="Toyoda A."/>
            <person name="Suzuki Y."/>
            <person name="Arimoto A."/>
            <person name="Ishii H."/>
            <person name="Satoh N."/>
            <person name="Nishiyama T."/>
            <person name="Hasebe M."/>
            <person name="Maruyama T."/>
            <person name="Minagawa J."/>
            <person name="Obokata J."/>
            <person name="Shigenobu S."/>
        </authorList>
    </citation>
    <scope>NUCLEOTIDE SEQUENCE [LARGE SCALE GENOMIC DNA]</scope>
</reference>
<keyword evidence="1" id="KW-1133">Transmembrane helix</keyword>
<dbReference type="AlphaFoldDB" id="A0AAV4J2F7"/>
<proteinExistence type="predicted"/>
<keyword evidence="1" id="KW-0472">Membrane</keyword>
<evidence type="ECO:0000256" key="1">
    <source>
        <dbReference type="SAM" id="Phobius"/>
    </source>
</evidence>
<accession>A0AAV4J2F7</accession>
<keyword evidence="1" id="KW-0812">Transmembrane</keyword>
<gene>
    <name evidence="2" type="ORF">ElyMa_006811200</name>
</gene>
<name>A0AAV4J2F7_9GAST</name>
<evidence type="ECO:0000313" key="2">
    <source>
        <dbReference type="EMBL" id="GFS17013.1"/>
    </source>
</evidence>
<keyword evidence="3" id="KW-1185">Reference proteome</keyword>